<gene>
    <name evidence="2" type="ORF">HCU67_06710</name>
</gene>
<dbReference type="InterPro" id="IPR017946">
    <property type="entry name" value="PLC-like_Pdiesterase_TIM-brl"/>
</dbReference>
<protein>
    <submittedName>
        <fullName evidence="2">Glycerophosphodiester phosphodiesterase</fullName>
    </submittedName>
</protein>
<dbReference type="Gene3D" id="3.20.20.190">
    <property type="entry name" value="Phosphatidylinositol (PI) phosphodiesterase"/>
    <property type="match status" value="1"/>
</dbReference>
<dbReference type="CDD" id="cd08556">
    <property type="entry name" value="GDPD"/>
    <property type="match status" value="1"/>
</dbReference>
<dbReference type="SUPFAM" id="SSF51695">
    <property type="entry name" value="PLC-like phosphodiesterases"/>
    <property type="match status" value="1"/>
</dbReference>
<evidence type="ECO:0000313" key="3">
    <source>
        <dbReference type="Proteomes" id="UP000718451"/>
    </source>
</evidence>
<proteinExistence type="predicted"/>
<dbReference type="Pfam" id="PF03009">
    <property type="entry name" value="GDPD"/>
    <property type="match status" value="1"/>
</dbReference>
<dbReference type="PANTHER" id="PTHR46211:SF14">
    <property type="entry name" value="GLYCEROPHOSPHODIESTER PHOSPHODIESTERASE"/>
    <property type="match status" value="1"/>
</dbReference>
<sequence length="253" mass="28874">MNNMKKVLLALFLMTVVNSCNMNKKDFLVIGHRGAMGHETENTLPSIQKAMDLGVDMIEIDVFKIRSGEIVVFHDEQLDRLANAGGKIEEYYISEINQVILDGGHKIPQLQDVLKLIDNKVALNIELKGANTADRVNFIMNYYVEKRGWEWKNVVISSFNWDELREMRKKNPDVAIAVLTEDEDPTKAIPVAKELNAVAVNPWFKTLNGENVKTLQDAGFKVYTYTVNETEDIEKMREYGVDGIFINYPERAM</sequence>
<dbReference type="InterPro" id="IPR030395">
    <property type="entry name" value="GP_PDE_dom"/>
</dbReference>
<dbReference type="EMBL" id="JAAWWL010000001">
    <property type="protein sequence ID" value="NKI31632.1"/>
    <property type="molecule type" value="Genomic_DNA"/>
</dbReference>
<comment type="caution">
    <text evidence="2">The sequence shown here is derived from an EMBL/GenBank/DDBJ whole genome shotgun (WGS) entry which is preliminary data.</text>
</comment>
<organism evidence="2 3">
    <name type="scientific">Croceivirga thetidis</name>
    <dbReference type="NCBI Taxonomy" id="2721623"/>
    <lineage>
        <taxon>Bacteria</taxon>
        <taxon>Pseudomonadati</taxon>
        <taxon>Bacteroidota</taxon>
        <taxon>Flavobacteriia</taxon>
        <taxon>Flavobacteriales</taxon>
        <taxon>Flavobacteriaceae</taxon>
        <taxon>Croceivirga</taxon>
    </lineage>
</organism>
<dbReference type="Proteomes" id="UP000718451">
    <property type="component" value="Unassembled WGS sequence"/>
</dbReference>
<evidence type="ECO:0000313" key="2">
    <source>
        <dbReference type="EMBL" id="NKI31632.1"/>
    </source>
</evidence>
<evidence type="ECO:0000259" key="1">
    <source>
        <dbReference type="PROSITE" id="PS51704"/>
    </source>
</evidence>
<dbReference type="PROSITE" id="PS51704">
    <property type="entry name" value="GP_PDE"/>
    <property type="match status" value="1"/>
</dbReference>
<dbReference type="PANTHER" id="PTHR46211">
    <property type="entry name" value="GLYCEROPHOSPHORYL DIESTER PHOSPHODIESTERASE"/>
    <property type="match status" value="1"/>
</dbReference>
<feature type="domain" description="GP-PDE" evidence="1">
    <location>
        <begin position="27"/>
        <end position="253"/>
    </location>
</feature>
<keyword evidence="3" id="KW-1185">Reference proteome</keyword>
<accession>A0ABX1GS96</accession>
<name>A0ABX1GS96_9FLAO</name>
<reference evidence="2 3" key="1">
    <citation type="submission" date="2020-04" db="EMBL/GenBank/DDBJ databases">
        <authorList>
            <person name="Yoon J."/>
        </authorList>
    </citation>
    <scope>NUCLEOTIDE SEQUENCE [LARGE SCALE GENOMIC DNA]</scope>
    <source>
        <strain evidence="2 3">DJ-13</strain>
    </source>
</reference>